<keyword evidence="1" id="KW-0732">Signal</keyword>
<name>A0A1I0WYW8_9PSEU</name>
<reference evidence="3" key="1">
    <citation type="submission" date="2016-10" db="EMBL/GenBank/DDBJ databases">
        <authorList>
            <person name="Varghese N."/>
            <person name="Submissions S."/>
        </authorList>
    </citation>
    <scope>NUCLEOTIDE SEQUENCE [LARGE SCALE GENOMIC DNA]</scope>
    <source>
        <strain evidence="3">CGMCC 4.3568</strain>
    </source>
</reference>
<feature type="chain" id="PRO_5039719177" description="Cell wall protein" evidence="1">
    <location>
        <begin position="27"/>
        <end position="203"/>
    </location>
</feature>
<evidence type="ECO:0000313" key="2">
    <source>
        <dbReference type="EMBL" id="SFA93350.1"/>
    </source>
</evidence>
<keyword evidence="3" id="KW-1185">Reference proteome</keyword>
<protein>
    <recommendedName>
        <fullName evidence="4">Cell wall protein</fullName>
    </recommendedName>
</protein>
<organism evidence="2 3">
    <name type="scientific">Amycolatopsis marina</name>
    <dbReference type="NCBI Taxonomy" id="490629"/>
    <lineage>
        <taxon>Bacteria</taxon>
        <taxon>Bacillati</taxon>
        <taxon>Actinomycetota</taxon>
        <taxon>Actinomycetes</taxon>
        <taxon>Pseudonocardiales</taxon>
        <taxon>Pseudonocardiaceae</taxon>
        <taxon>Amycolatopsis</taxon>
    </lineage>
</organism>
<accession>A0A1I0WYW8</accession>
<evidence type="ECO:0008006" key="4">
    <source>
        <dbReference type="Google" id="ProtNLM"/>
    </source>
</evidence>
<gene>
    <name evidence="2" type="ORF">SAMN05216266_102293</name>
</gene>
<dbReference type="PROSITE" id="PS51318">
    <property type="entry name" value="TAT"/>
    <property type="match status" value="1"/>
</dbReference>
<evidence type="ECO:0000313" key="3">
    <source>
        <dbReference type="Proteomes" id="UP000243799"/>
    </source>
</evidence>
<sequence>MSKLDRRRFMTSAVLGSAAGIVGATALGSVSPEVALAEQHANVGLGANMYDPNFVEGRITKISGNLLSVTSSDRSFHRIHVTNGTSVWKLRHTTFSEAELGDGLYARGLRLEDGTLAADSVWLNIVNLRTKIVGVGQNSLYLDSGHERLVGNVVRGTTAAVYNSTPAVRDLSMVRVGRHAQVIGAWRPDTDQVDISTVYTSAA</sequence>
<dbReference type="InterPro" id="IPR006311">
    <property type="entry name" value="TAT_signal"/>
</dbReference>
<proteinExistence type="predicted"/>
<evidence type="ECO:0000256" key="1">
    <source>
        <dbReference type="SAM" id="SignalP"/>
    </source>
</evidence>
<dbReference type="EMBL" id="FOKG01000002">
    <property type="protein sequence ID" value="SFA93350.1"/>
    <property type="molecule type" value="Genomic_DNA"/>
</dbReference>
<dbReference type="AlphaFoldDB" id="A0A1I0WYW8"/>
<feature type="signal peptide" evidence="1">
    <location>
        <begin position="1"/>
        <end position="26"/>
    </location>
</feature>
<dbReference type="STRING" id="490629.SAMN05216266_102293"/>
<dbReference type="Proteomes" id="UP000243799">
    <property type="component" value="Unassembled WGS sequence"/>
</dbReference>
<dbReference type="RefSeq" id="WP_177242485.1">
    <property type="nucleotide sequence ID" value="NZ_FOKG01000002.1"/>
</dbReference>